<organism evidence="4">
    <name type="scientific">Phytophthora nicotianae</name>
    <name type="common">Potato buckeye rot agent</name>
    <name type="synonym">Phytophthora parasitica</name>
    <dbReference type="NCBI Taxonomy" id="4792"/>
    <lineage>
        <taxon>Eukaryota</taxon>
        <taxon>Sar</taxon>
        <taxon>Stramenopiles</taxon>
        <taxon>Oomycota</taxon>
        <taxon>Peronosporomycetes</taxon>
        <taxon>Peronosporales</taxon>
        <taxon>Peronosporaceae</taxon>
        <taxon>Phytophthora</taxon>
    </lineage>
</organism>
<feature type="region of interest" description="Disordered" evidence="1">
    <location>
        <begin position="1"/>
        <end position="35"/>
    </location>
</feature>
<proteinExistence type="predicted"/>
<accession>W2NVP6</accession>
<dbReference type="EMBL" id="KI678279">
    <property type="protein sequence ID" value="ETL99603.1"/>
    <property type="molecule type" value="Genomic_DNA"/>
</dbReference>
<evidence type="ECO:0000313" key="2">
    <source>
        <dbReference type="EMBL" id="ETK93043.1"/>
    </source>
</evidence>
<evidence type="ECO:0000313" key="4">
    <source>
        <dbReference type="EMBL" id="ETM52757.1"/>
    </source>
</evidence>
<sequence>RYWRSIASLPRHTKNPSQAQPVRLTRTNTQRLLYK</sequence>
<gene>
    <name evidence="4" type="ORF">L914_03669</name>
    <name evidence="2" type="ORF">L915_03705</name>
    <name evidence="3" type="ORF">L917_03564</name>
</gene>
<dbReference type="EMBL" id="KI691519">
    <property type="protein sequence ID" value="ETM52757.1"/>
    <property type="molecule type" value="Genomic_DNA"/>
</dbReference>
<feature type="non-terminal residue" evidence="4">
    <location>
        <position position="1"/>
    </location>
</feature>
<dbReference type="Proteomes" id="UP000054423">
    <property type="component" value="Unassembled WGS sequence"/>
</dbReference>
<feature type="compositionally biased region" description="Polar residues" evidence="1">
    <location>
        <begin position="15"/>
        <end position="35"/>
    </location>
</feature>
<evidence type="ECO:0000256" key="1">
    <source>
        <dbReference type="SAM" id="MobiDB-lite"/>
    </source>
</evidence>
<dbReference type="AlphaFoldDB" id="W2NVP6"/>
<reference evidence="4" key="3">
    <citation type="submission" date="2013-11" db="EMBL/GenBank/DDBJ databases">
        <title>The Genome Sequence of Phytophthora parasitica IAC_01/95.</title>
        <authorList>
            <consortium name="The Broad Institute Genomics Platform"/>
            <person name="Russ C."/>
            <person name="Tyler B."/>
            <person name="Panabieres F."/>
            <person name="Shan W."/>
            <person name="Tripathy S."/>
            <person name="Grunwald N."/>
            <person name="Machado M."/>
            <person name="Johnson C.S."/>
            <person name="Arredondo F."/>
            <person name="Hong C."/>
            <person name="Coffey M."/>
            <person name="Young S.K."/>
            <person name="Zeng Q."/>
            <person name="Gargeya S."/>
            <person name="Fitzgerald M."/>
            <person name="Abouelleil A."/>
            <person name="Alvarado L."/>
            <person name="Chapman S.B."/>
            <person name="Gainer-Dewar J."/>
            <person name="Goldberg J."/>
            <person name="Griggs A."/>
            <person name="Gujja S."/>
            <person name="Hansen M."/>
            <person name="Howarth C."/>
            <person name="Imamovic A."/>
            <person name="Ireland A."/>
            <person name="Larimer J."/>
            <person name="McCowan C."/>
            <person name="Murphy C."/>
            <person name="Pearson M."/>
            <person name="Poon T.W."/>
            <person name="Priest M."/>
            <person name="Roberts A."/>
            <person name="Saif S."/>
            <person name="Shea T."/>
            <person name="Sykes S."/>
            <person name="Wortman J."/>
            <person name="Nusbaum C."/>
            <person name="Birren B."/>
        </authorList>
    </citation>
    <scope>NUCLEOTIDE SEQUENCE [LARGE SCALE GENOMIC DNA]</scope>
    <source>
        <strain evidence="4">IAC_01/95</strain>
    </source>
</reference>
<reference evidence="3" key="1">
    <citation type="submission" date="2013-11" db="EMBL/GenBank/DDBJ databases">
        <title>The Genome Sequence of Phytophthora parasitica CHvinca01.</title>
        <authorList>
            <consortium name="The Broad Institute Genomics Platform"/>
            <person name="Russ C."/>
            <person name="Tyler B."/>
            <person name="Panabieres F."/>
            <person name="Shan W."/>
            <person name="Tripathy S."/>
            <person name="Grunwald N."/>
            <person name="Machado M."/>
            <person name="Johnson C.S."/>
            <person name="Arredondo F."/>
            <person name="Hong C."/>
            <person name="Coffey M."/>
            <person name="Young S.K."/>
            <person name="Zeng Q."/>
            <person name="Gargeya S."/>
            <person name="Fitzgerald M."/>
            <person name="Abouelleil A."/>
            <person name="Alvarado L."/>
            <person name="Chapman S.B."/>
            <person name="Gainer-Dewar J."/>
            <person name="Goldberg J."/>
            <person name="Griggs A."/>
            <person name="Gujja S."/>
            <person name="Hansen M."/>
            <person name="Howarth C."/>
            <person name="Imamovic A."/>
            <person name="Ireland A."/>
            <person name="Larimer J."/>
            <person name="McCowan C."/>
            <person name="Murphy C."/>
            <person name="Pearson M."/>
            <person name="Poon T.W."/>
            <person name="Priest M."/>
            <person name="Roberts A."/>
            <person name="Saif S."/>
            <person name="Shea T."/>
            <person name="Sykes S."/>
            <person name="Wortman J."/>
            <person name="Nusbaum C."/>
            <person name="Birren B."/>
        </authorList>
    </citation>
    <scope>NUCLEOTIDE SEQUENCE [LARGE SCALE GENOMIC DNA]</scope>
    <source>
        <strain evidence="3">CHvinca01</strain>
    </source>
</reference>
<dbReference type="EMBL" id="KI685020">
    <property type="protein sequence ID" value="ETK93043.1"/>
    <property type="molecule type" value="Genomic_DNA"/>
</dbReference>
<dbReference type="Proteomes" id="UP000054532">
    <property type="component" value="Unassembled WGS sequence"/>
</dbReference>
<protein>
    <submittedName>
        <fullName evidence="4">Uncharacterized protein</fullName>
    </submittedName>
</protein>
<name>W2NVP6_PHYNI</name>
<reference evidence="2" key="2">
    <citation type="submission" date="2013-11" db="EMBL/GenBank/DDBJ databases">
        <title>The Genome Sequence of Phytophthora parasitica CJ02B3.</title>
        <authorList>
            <consortium name="The Broad Institute Genomics Platform"/>
            <person name="Russ C."/>
            <person name="Tyler B."/>
            <person name="Panabieres F."/>
            <person name="Shan W."/>
            <person name="Tripathy S."/>
            <person name="Grunwald N."/>
            <person name="Machado M."/>
            <person name="Johnson C.S."/>
            <person name="Arredondo F."/>
            <person name="Hong C."/>
            <person name="Coffey M."/>
            <person name="Young S.K."/>
            <person name="Zeng Q."/>
            <person name="Gargeya S."/>
            <person name="Fitzgerald M."/>
            <person name="Abouelleil A."/>
            <person name="Alvarado L."/>
            <person name="Chapman S.B."/>
            <person name="Gainer-Dewar J."/>
            <person name="Goldberg J."/>
            <person name="Griggs A."/>
            <person name="Gujja S."/>
            <person name="Hansen M."/>
            <person name="Howarth C."/>
            <person name="Imamovic A."/>
            <person name="Ireland A."/>
            <person name="Larimer J."/>
            <person name="McCowan C."/>
            <person name="Murphy C."/>
            <person name="Pearson M."/>
            <person name="Poon T.W."/>
            <person name="Priest M."/>
            <person name="Roberts A."/>
            <person name="Saif S."/>
            <person name="Shea T."/>
            <person name="Sykes S."/>
            <person name="Wortman J."/>
            <person name="Nusbaum C."/>
            <person name="Birren B."/>
        </authorList>
    </citation>
    <scope>NUCLEOTIDE SEQUENCE [LARGE SCALE GENOMIC DNA]</scope>
    <source>
        <strain evidence="2">CJ02B3</strain>
    </source>
</reference>
<dbReference type="Proteomes" id="UP000053236">
    <property type="component" value="Unassembled WGS sequence"/>
</dbReference>
<evidence type="ECO:0000313" key="3">
    <source>
        <dbReference type="EMBL" id="ETL99603.1"/>
    </source>
</evidence>